<proteinExistence type="predicted"/>
<dbReference type="eggNOG" id="ENOG5032B14">
    <property type="taxonomic scope" value="Bacteria"/>
</dbReference>
<dbReference type="EMBL" id="CM001475">
    <property type="protein sequence ID" value="EIC31194.1"/>
    <property type="molecule type" value="Genomic_DNA"/>
</dbReference>
<dbReference type="HOGENOM" id="CLU_1967957_0_0_6"/>
<evidence type="ECO:0000313" key="1">
    <source>
        <dbReference type="EMBL" id="EIC31194.1"/>
    </source>
</evidence>
<sequence length="127" mass="14597">MSFKSSLVKIAIKLTPDIVVRWAANFILKGIAELSAFRFDLDTRQAYLQGTLYGESEPIEVWLEDFAIESDKESHRLIIHQARSNRPWLNNLFSRIAGKSWNIPAIPQFHDQIELAAELFKTENPDP</sequence>
<gene>
    <name evidence="1" type="ORF">Metal_3546</name>
</gene>
<dbReference type="STRING" id="686340.Metal_3546"/>
<organism evidence="1 2">
    <name type="scientific">Methylomicrobium album BG8</name>
    <dbReference type="NCBI Taxonomy" id="686340"/>
    <lineage>
        <taxon>Bacteria</taxon>
        <taxon>Pseudomonadati</taxon>
        <taxon>Pseudomonadota</taxon>
        <taxon>Gammaproteobacteria</taxon>
        <taxon>Methylococcales</taxon>
        <taxon>Methylococcaceae</taxon>
        <taxon>Methylomicrobium</taxon>
    </lineage>
</organism>
<dbReference type="AlphaFoldDB" id="H8GGB4"/>
<accession>H8GGB4</accession>
<keyword evidence="2" id="KW-1185">Reference proteome</keyword>
<name>H8GGB4_METAL</name>
<evidence type="ECO:0000313" key="2">
    <source>
        <dbReference type="Proteomes" id="UP000005090"/>
    </source>
</evidence>
<dbReference type="Proteomes" id="UP000005090">
    <property type="component" value="Chromosome"/>
</dbReference>
<reference evidence="1 2" key="1">
    <citation type="journal article" date="2013" name="Genome Announc.">
        <title>Genome Sequence of the Obligate Gammaproteobacterial Methanotroph Methylomicrobium album Strain BG8.</title>
        <authorList>
            <person name="Kits K.D."/>
            <person name="Kalyuzhnaya M.G."/>
            <person name="Klotz M.G."/>
            <person name="Jetten M.S."/>
            <person name="Op den Camp H.J."/>
            <person name="Vuilleumier S."/>
            <person name="Bringel F."/>
            <person name="Dispirito A.A."/>
            <person name="Murrell J.C."/>
            <person name="Bruce D."/>
            <person name="Cheng J.F."/>
            <person name="Copeland A."/>
            <person name="Goodwin L."/>
            <person name="Hauser L."/>
            <person name="Lajus A."/>
            <person name="Land M.L."/>
            <person name="Lapidus A."/>
            <person name="Lucas S."/>
            <person name="Medigue C."/>
            <person name="Pitluck S."/>
            <person name="Woyke T."/>
            <person name="Zeytun A."/>
            <person name="Stein L.Y."/>
        </authorList>
    </citation>
    <scope>NUCLEOTIDE SEQUENCE [LARGE SCALE GENOMIC DNA]</scope>
    <source>
        <strain evidence="1 2">BG8</strain>
    </source>
</reference>
<protein>
    <submittedName>
        <fullName evidence="1">Uncharacterized protein</fullName>
    </submittedName>
</protein>
<dbReference type="RefSeq" id="WP_005374375.1">
    <property type="nucleotide sequence ID" value="NZ_CM001475.1"/>
</dbReference>